<name>A0A9D5Q7M0_9BACT</name>
<proteinExistence type="predicted"/>
<sequence>MDKYTPHLGHFALVEACAQPGCPVCFLRKDAVTTSLRMVLADYVDDPDLRQELCDSLGYCGKHAWMLPAIERGNLLTVAVMYQDILERELPKTLTSGEKQPSRGSLFHGIRQLFGGQKPASPSSSFPIQRQCPACKLGDDVETQALQLLLKALAKGDEEMQSALQESDGLCLPHLNRALELAKTDTSRELLLAFARETLAAIRHELGEFIRKHDYRFQHESIDEERYSWKRAMNLIAGTPEDVS</sequence>
<reference evidence="1" key="1">
    <citation type="submission" date="2019-11" db="EMBL/GenBank/DDBJ databases">
        <title>Microbial mats filling the niche in hypersaline microbial mats.</title>
        <authorList>
            <person name="Wong H.L."/>
            <person name="Macleod F.I."/>
            <person name="White R.A. III"/>
            <person name="Burns B.P."/>
        </authorList>
    </citation>
    <scope>NUCLEOTIDE SEQUENCE</scope>
    <source>
        <strain evidence="1">Rbin_158</strain>
    </source>
</reference>
<evidence type="ECO:0000313" key="1">
    <source>
        <dbReference type="EMBL" id="MBD3327030.1"/>
    </source>
</evidence>
<evidence type="ECO:0000313" key="2">
    <source>
        <dbReference type="Proteomes" id="UP000649604"/>
    </source>
</evidence>
<comment type="caution">
    <text evidence="1">The sequence shown here is derived from an EMBL/GenBank/DDBJ whole genome shotgun (WGS) entry which is preliminary data.</text>
</comment>
<gene>
    <name evidence="1" type="ORF">GF339_20760</name>
</gene>
<dbReference type="Proteomes" id="UP000649604">
    <property type="component" value="Unassembled WGS sequence"/>
</dbReference>
<organism evidence="1 2">
    <name type="scientific">candidate division KSB3 bacterium</name>
    <dbReference type="NCBI Taxonomy" id="2044937"/>
    <lineage>
        <taxon>Bacteria</taxon>
        <taxon>candidate division KSB3</taxon>
    </lineage>
</organism>
<accession>A0A9D5Q7M0</accession>
<dbReference type="AlphaFoldDB" id="A0A9D5Q7M0"/>
<dbReference type="InterPro" id="IPR045706">
    <property type="entry name" value="DUF6062"/>
</dbReference>
<dbReference type="EMBL" id="WJJP01000675">
    <property type="protein sequence ID" value="MBD3327030.1"/>
    <property type="molecule type" value="Genomic_DNA"/>
</dbReference>
<protein>
    <submittedName>
        <fullName evidence="1">Uncharacterized protein</fullName>
    </submittedName>
</protein>
<dbReference type="Pfam" id="PF19538">
    <property type="entry name" value="DUF6062"/>
    <property type="match status" value="1"/>
</dbReference>